<keyword evidence="5" id="KW-0496">Mitochondrion</keyword>
<dbReference type="InterPro" id="IPR002575">
    <property type="entry name" value="Aminoglycoside_PTrfase"/>
</dbReference>
<evidence type="ECO:0000313" key="9">
    <source>
        <dbReference type="Proteomes" id="UP000226031"/>
    </source>
</evidence>
<evidence type="ECO:0000259" key="7">
    <source>
        <dbReference type="Pfam" id="PF01636"/>
    </source>
</evidence>
<dbReference type="Pfam" id="PF01636">
    <property type="entry name" value="APH"/>
    <property type="match status" value="1"/>
</dbReference>
<keyword evidence="9" id="KW-1185">Reference proteome</keyword>
<dbReference type="Proteomes" id="UP000226031">
    <property type="component" value="Unassembled WGS sequence"/>
</dbReference>
<evidence type="ECO:0000256" key="5">
    <source>
        <dbReference type="ARBA" id="ARBA00023128"/>
    </source>
</evidence>
<evidence type="ECO:0000256" key="4">
    <source>
        <dbReference type="ARBA" id="ARBA00022946"/>
    </source>
</evidence>
<dbReference type="PANTHER" id="PTHR36091:SF1">
    <property type="entry name" value="ALTERED INHERITANCE OF MITOCHONDRIA PROTEIN 9, MITOCHONDRIAL"/>
    <property type="match status" value="1"/>
</dbReference>
<sequence>MRCFVSGSIADLGIGISMLASQGIIITRNLFMAHKRPFYHGYVQAHLNFLKYAHAVLKKMSAGPQIQSAATPVLFHPDLNKRNIFVSEDAIVTGIIDWQSASIESAFWHADDVPDFTMPTEPGGLCAKTFEVCSQFSTPKLSGPRLMDENLFRPFRYSYRTWRDDAVAFRHELIEISRSWKELGFAGSSPYLLPTSGSWEEYGGVEHKSLHTLVI</sequence>
<keyword evidence="4" id="KW-0809">Transit peptide</keyword>
<evidence type="ECO:0000313" key="8">
    <source>
        <dbReference type="EMBL" id="PGH29548.1"/>
    </source>
</evidence>
<dbReference type="EMBL" id="PDND01000231">
    <property type="protein sequence ID" value="PGH29548.1"/>
    <property type="molecule type" value="Genomic_DNA"/>
</dbReference>
<dbReference type="GO" id="GO:0005739">
    <property type="term" value="C:mitochondrion"/>
    <property type="evidence" value="ECO:0007669"/>
    <property type="project" value="UniProtKB-SubCell"/>
</dbReference>
<proteinExistence type="inferred from homology"/>
<evidence type="ECO:0000256" key="2">
    <source>
        <dbReference type="ARBA" id="ARBA00005543"/>
    </source>
</evidence>
<dbReference type="InterPro" id="IPR011009">
    <property type="entry name" value="Kinase-like_dom_sf"/>
</dbReference>
<protein>
    <recommendedName>
        <fullName evidence="3">Altered inheritance of mitochondria protein 9, mitochondrial</fullName>
    </recommendedName>
    <alternativeName>
        <fullName evidence="6">Found in mitochondrial proteome protein 29</fullName>
    </alternativeName>
</protein>
<comment type="subcellular location">
    <subcellularLocation>
        <location evidence="1">Mitochondrion</location>
    </subcellularLocation>
</comment>
<dbReference type="STRING" id="73230.A0A2B7Z8S5"/>
<gene>
    <name evidence="8" type="ORF">GX50_07690</name>
</gene>
<accession>A0A2B7Z8S5</accession>
<dbReference type="VEuPathDB" id="FungiDB:EMCG_04256"/>
<evidence type="ECO:0000256" key="6">
    <source>
        <dbReference type="ARBA" id="ARBA00031849"/>
    </source>
</evidence>
<comment type="caution">
    <text evidence="8">The sequence shown here is derived from an EMBL/GenBank/DDBJ whole genome shotgun (WGS) entry which is preliminary data.</text>
</comment>
<name>A0A2B7Z8S5_9EURO</name>
<organism evidence="8 9">
    <name type="scientific">[Emmonsia] crescens</name>
    <dbReference type="NCBI Taxonomy" id="73230"/>
    <lineage>
        <taxon>Eukaryota</taxon>
        <taxon>Fungi</taxon>
        <taxon>Dikarya</taxon>
        <taxon>Ascomycota</taxon>
        <taxon>Pezizomycotina</taxon>
        <taxon>Eurotiomycetes</taxon>
        <taxon>Eurotiomycetidae</taxon>
        <taxon>Onygenales</taxon>
        <taxon>Ajellomycetaceae</taxon>
        <taxon>Emergomyces</taxon>
    </lineage>
</organism>
<feature type="domain" description="Aminoglycoside phosphotransferase" evidence="7">
    <location>
        <begin position="66"/>
        <end position="103"/>
    </location>
</feature>
<comment type="similarity">
    <text evidence="2">Belongs to the AIM9 family.</text>
</comment>
<dbReference type="InterPro" id="IPR051035">
    <property type="entry name" value="Mito_inheritance_9"/>
</dbReference>
<dbReference type="SUPFAM" id="SSF56112">
    <property type="entry name" value="Protein kinase-like (PK-like)"/>
    <property type="match status" value="1"/>
</dbReference>
<reference evidence="8 9" key="1">
    <citation type="submission" date="2017-10" db="EMBL/GenBank/DDBJ databases">
        <title>Comparative genomics in systemic dimorphic fungi from Ajellomycetaceae.</title>
        <authorList>
            <person name="Munoz J.F."/>
            <person name="Mcewen J.G."/>
            <person name="Clay O.K."/>
            <person name="Cuomo C.A."/>
        </authorList>
    </citation>
    <scope>NUCLEOTIDE SEQUENCE [LARGE SCALE GENOMIC DNA]</scope>
    <source>
        <strain evidence="8 9">UAMH4076</strain>
    </source>
</reference>
<evidence type="ECO:0000256" key="3">
    <source>
        <dbReference type="ARBA" id="ARBA00016197"/>
    </source>
</evidence>
<dbReference type="AlphaFoldDB" id="A0A2B7Z8S5"/>
<dbReference type="PANTHER" id="PTHR36091">
    <property type="entry name" value="ALTERED INHERITANCE OF MITOCHONDRIA PROTEIN 9, MITOCHONDRIAL"/>
    <property type="match status" value="1"/>
</dbReference>
<evidence type="ECO:0000256" key="1">
    <source>
        <dbReference type="ARBA" id="ARBA00004173"/>
    </source>
</evidence>
<dbReference type="Gene3D" id="3.90.1200.10">
    <property type="match status" value="1"/>
</dbReference>